<feature type="transmembrane region" description="Helical" evidence="13">
    <location>
        <begin position="283"/>
        <end position="305"/>
    </location>
</feature>
<evidence type="ECO:0000256" key="9">
    <source>
        <dbReference type="ARBA" id="ARBA00023136"/>
    </source>
</evidence>
<reference evidence="14" key="2">
    <citation type="submission" date="2020-06" db="EMBL/GenBank/DDBJ databases">
        <authorList>
            <person name="Sheffer M."/>
        </authorList>
    </citation>
    <scope>NUCLEOTIDE SEQUENCE</scope>
</reference>
<keyword evidence="15" id="KW-1185">Reference proteome</keyword>
<evidence type="ECO:0000256" key="11">
    <source>
        <dbReference type="ARBA" id="ARBA00023303"/>
    </source>
</evidence>
<keyword evidence="4 12" id="KW-0894">Sodium channel</keyword>
<dbReference type="GO" id="GO:0005886">
    <property type="term" value="C:plasma membrane"/>
    <property type="evidence" value="ECO:0007669"/>
    <property type="project" value="TreeGrafter"/>
</dbReference>
<keyword evidence="6 13" id="KW-1133">Transmembrane helix</keyword>
<evidence type="ECO:0000313" key="15">
    <source>
        <dbReference type="Proteomes" id="UP000807504"/>
    </source>
</evidence>
<gene>
    <name evidence="14" type="ORF">HNY73_020593</name>
</gene>
<dbReference type="Proteomes" id="UP000807504">
    <property type="component" value="Unassembled WGS sequence"/>
</dbReference>
<sequence>MDYYSKSIKERYEMALKPMFFINQCSFNNKKCSSLKSVANFRYGSCIVFNKQKQGKKNLQISQTGQGTGLIFLLHLHHRNYHESDTTFGVKVIIHHPMVNPNTEEDGFIVSPGFETSISLRQTIYRRLPKPYKDHCVNYGAGTNSLATNKNECIRKCIQARNFETCGCIDQSLGVMDNLRHCNFTDIVESCCIDAVLKNMSHHSSSCSCPLPCSSVYYNEIVSKALLLGTNGSYYLEQYSNPEIIKFSIVRLNIFYSTLERYIYEQKPQWQETEIISYIGNELGLWLGLSLVVIFEVFEILMLVLKCIIAKLFSVLKNTTWCRNFKW</sequence>
<name>A0A8T0E9X3_ARGBR</name>
<evidence type="ECO:0000256" key="13">
    <source>
        <dbReference type="SAM" id="Phobius"/>
    </source>
</evidence>
<dbReference type="Gene3D" id="2.60.470.10">
    <property type="entry name" value="Acid-sensing ion channels like domains"/>
    <property type="match status" value="1"/>
</dbReference>
<keyword evidence="11 12" id="KW-0407">Ion channel</keyword>
<evidence type="ECO:0000256" key="10">
    <source>
        <dbReference type="ARBA" id="ARBA00023201"/>
    </source>
</evidence>
<dbReference type="AlphaFoldDB" id="A0A8T0E9X3"/>
<reference evidence="14" key="1">
    <citation type="journal article" date="2020" name="bioRxiv">
        <title>Chromosome-level reference genome of the European wasp spider Argiope bruennichi: a resource for studies on range expansion and evolutionary adaptation.</title>
        <authorList>
            <person name="Sheffer M.M."/>
            <person name="Hoppe A."/>
            <person name="Krehenwinkel H."/>
            <person name="Uhl G."/>
            <person name="Kuss A.W."/>
            <person name="Jensen L."/>
            <person name="Jensen C."/>
            <person name="Gillespie R.G."/>
            <person name="Hoff K.J."/>
            <person name="Prost S."/>
        </authorList>
    </citation>
    <scope>NUCLEOTIDE SEQUENCE</scope>
</reference>
<evidence type="ECO:0000256" key="2">
    <source>
        <dbReference type="ARBA" id="ARBA00007193"/>
    </source>
</evidence>
<evidence type="ECO:0000256" key="4">
    <source>
        <dbReference type="ARBA" id="ARBA00022461"/>
    </source>
</evidence>
<evidence type="ECO:0000256" key="1">
    <source>
        <dbReference type="ARBA" id="ARBA00004141"/>
    </source>
</evidence>
<dbReference type="GO" id="GO:0015280">
    <property type="term" value="F:ligand-gated sodium channel activity"/>
    <property type="evidence" value="ECO:0007669"/>
    <property type="project" value="TreeGrafter"/>
</dbReference>
<dbReference type="Gene3D" id="1.10.287.770">
    <property type="entry name" value="YojJ-like"/>
    <property type="match status" value="1"/>
</dbReference>
<keyword evidence="5 12" id="KW-0812">Transmembrane</keyword>
<evidence type="ECO:0000256" key="3">
    <source>
        <dbReference type="ARBA" id="ARBA00022448"/>
    </source>
</evidence>
<dbReference type="InterPro" id="IPR001873">
    <property type="entry name" value="ENaC"/>
</dbReference>
<proteinExistence type="inferred from homology"/>
<keyword evidence="8 12" id="KW-0406">Ion transport</keyword>
<evidence type="ECO:0000256" key="6">
    <source>
        <dbReference type="ARBA" id="ARBA00022989"/>
    </source>
</evidence>
<keyword evidence="3 12" id="KW-0813">Transport</keyword>
<dbReference type="PRINTS" id="PR01078">
    <property type="entry name" value="AMINACHANNEL"/>
</dbReference>
<comment type="similarity">
    <text evidence="2 12">Belongs to the amiloride-sensitive sodium channel (TC 1.A.6) family.</text>
</comment>
<evidence type="ECO:0000256" key="5">
    <source>
        <dbReference type="ARBA" id="ARBA00022692"/>
    </source>
</evidence>
<comment type="caution">
    <text evidence="14">The sequence shown here is derived from an EMBL/GenBank/DDBJ whole genome shotgun (WGS) entry which is preliminary data.</text>
</comment>
<keyword evidence="9 13" id="KW-0472">Membrane</keyword>
<organism evidence="14 15">
    <name type="scientific">Argiope bruennichi</name>
    <name type="common">Wasp spider</name>
    <name type="synonym">Aranea bruennichi</name>
    <dbReference type="NCBI Taxonomy" id="94029"/>
    <lineage>
        <taxon>Eukaryota</taxon>
        <taxon>Metazoa</taxon>
        <taxon>Ecdysozoa</taxon>
        <taxon>Arthropoda</taxon>
        <taxon>Chelicerata</taxon>
        <taxon>Arachnida</taxon>
        <taxon>Araneae</taxon>
        <taxon>Araneomorphae</taxon>
        <taxon>Entelegynae</taxon>
        <taxon>Araneoidea</taxon>
        <taxon>Araneidae</taxon>
        <taxon>Argiope</taxon>
    </lineage>
</organism>
<evidence type="ECO:0000256" key="12">
    <source>
        <dbReference type="RuleBase" id="RU000679"/>
    </source>
</evidence>
<protein>
    <submittedName>
        <fullName evidence="14">Degenerin mec-4 like protein</fullName>
    </submittedName>
</protein>
<evidence type="ECO:0000256" key="8">
    <source>
        <dbReference type="ARBA" id="ARBA00023065"/>
    </source>
</evidence>
<evidence type="ECO:0000256" key="7">
    <source>
        <dbReference type="ARBA" id="ARBA00023053"/>
    </source>
</evidence>
<dbReference type="PANTHER" id="PTHR11690">
    <property type="entry name" value="AMILORIDE-SENSITIVE SODIUM CHANNEL-RELATED"/>
    <property type="match status" value="1"/>
</dbReference>
<dbReference type="EMBL" id="JABXBU010002230">
    <property type="protein sequence ID" value="KAF8767672.1"/>
    <property type="molecule type" value="Genomic_DNA"/>
</dbReference>
<keyword evidence="7" id="KW-0915">Sodium</keyword>
<dbReference type="Pfam" id="PF00858">
    <property type="entry name" value="ASC"/>
    <property type="match status" value="1"/>
</dbReference>
<accession>A0A8T0E9X3</accession>
<keyword evidence="10 12" id="KW-0739">Sodium transport</keyword>
<dbReference type="PANTHER" id="PTHR11690:SF248">
    <property type="entry name" value="PICKPOCKET 17, ISOFORM A"/>
    <property type="match status" value="1"/>
</dbReference>
<evidence type="ECO:0000313" key="14">
    <source>
        <dbReference type="EMBL" id="KAF8767672.1"/>
    </source>
</evidence>
<comment type="subcellular location">
    <subcellularLocation>
        <location evidence="1">Membrane</location>
        <topology evidence="1">Multi-pass membrane protein</topology>
    </subcellularLocation>
</comment>